<name>A0ABV8P610_9BURK</name>
<dbReference type="GO" id="GO:0005524">
    <property type="term" value="F:ATP binding"/>
    <property type="evidence" value="ECO:0007669"/>
    <property type="project" value="UniProtKB-KW"/>
</dbReference>
<organism evidence="7 8">
    <name type="scientific">Candidimonas humi</name>
    <dbReference type="NCBI Taxonomy" id="683355"/>
    <lineage>
        <taxon>Bacteria</taxon>
        <taxon>Pseudomonadati</taxon>
        <taxon>Pseudomonadota</taxon>
        <taxon>Betaproteobacteria</taxon>
        <taxon>Burkholderiales</taxon>
        <taxon>Alcaligenaceae</taxon>
        <taxon>Candidimonas</taxon>
    </lineage>
</organism>
<dbReference type="CDD" id="cd03225">
    <property type="entry name" value="ABC_cobalt_CbiO_domain1"/>
    <property type="match status" value="1"/>
</dbReference>
<keyword evidence="8" id="KW-1185">Reference proteome</keyword>
<evidence type="ECO:0000313" key="8">
    <source>
        <dbReference type="Proteomes" id="UP001595848"/>
    </source>
</evidence>
<protein>
    <submittedName>
        <fullName evidence="7">Energy-coupling factor ABC transporter ATP-binding protein</fullName>
    </submittedName>
</protein>
<evidence type="ECO:0000313" key="7">
    <source>
        <dbReference type="EMBL" id="MFC4203463.1"/>
    </source>
</evidence>
<comment type="caution">
    <text evidence="7">The sequence shown here is derived from an EMBL/GenBank/DDBJ whole genome shotgun (WGS) entry which is preliminary data.</text>
</comment>
<evidence type="ECO:0000256" key="5">
    <source>
        <dbReference type="ARBA" id="ARBA00022840"/>
    </source>
</evidence>
<dbReference type="PANTHER" id="PTHR43553:SF24">
    <property type="entry name" value="ENERGY-COUPLING FACTOR TRANSPORTER ATP-BINDING PROTEIN ECFA1"/>
    <property type="match status" value="1"/>
</dbReference>
<dbReference type="InterPro" id="IPR003593">
    <property type="entry name" value="AAA+_ATPase"/>
</dbReference>
<dbReference type="InterPro" id="IPR015856">
    <property type="entry name" value="ABC_transpr_CbiO/EcfA_su"/>
</dbReference>
<keyword evidence="5 7" id="KW-0067">ATP-binding</keyword>
<reference evidence="8" key="1">
    <citation type="journal article" date="2019" name="Int. J. Syst. Evol. Microbiol.">
        <title>The Global Catalogue of Microorganisms (GCM) 10K type strain sequencing project: providing services to taxonomists for standard genome sequencing and annotation.</title>
        <authorList>
            <consortium name="The Broad Institute Genomics Platform"/>
            <consortium name="The Broad Institute Genome Sequencing Center for Infectious Disease"/>
            <person name="Wu L."/>
            <person name="Ma J."/>
        </authorList>
    </citation>
    <scope>NUCLEOTIDE SEQUENCE [LARGE SCALE GENOMIC DNA]</scope>
    <source>
        <strain evidence="8">LMG 24813</strain>
    </source>
</reference>
<keyword evidence="3" id="KW-0472">Membrane</keyword>
<evidence type="ECO:0000256" key="3">
    <source>
        <dbReference type="ARBA" id="ARBA00022475"/>
    </source>
</evidence>
<feature type="domain" description="ABC transporter" evidence="6">
    <location>
        <begin position="9"/>
        <end position="235"/>
    </location>
</feature>
<keyword evidence="2" id="KW-0813">Transport</keyword>
<evidence type="ECO:0000256" key="2">
    <source>
        <dbReference type="ARBA" id="ARBA00022448"/>
    </source>
</evidence>
<dbReference type="RefSeq" id="WP_217966666.1">
    <property type="nucleotide sequence ID" value="NZ_JAHTBN010000017.1"/>
</dbReference>
<dbReference type="EMBL" id="JBHSBV010000013">
    <property type="protein sequence ID" value="MFC4203463.1"/>
    <property type="molecule type" value="Genomic_DNA"/>
</dbReference>
<comment type="similarity">
    <text evidence="1">Belongs to the ABC transporter superfamily.</text>
</comment>
<keyword evidence="3" id="KW-1003">Cell membrane</keyword>
<evidence type="ECO:0000256" key="1">
    <source>
        <dbReference type="ARBA" id="ARBA00005417"/>
    </source>
</evidence>
<evidence type="ECO:0000256" key="4">
    <source>
        <dbReference type="ARBA" id="ARBA00022741"/>
    </source>
</evidence>
<keyword evidence="4" id="KW-0547">Nucleotide-binding</keyword>
<dbReference type="PROSITE" id="PS50893">
    <property type="entry name" value="ABC_TRANSPORTER_2"/>
    <property type="match status" value="1"/>
</dbReference>
<proteinExistence type="inferred from homology"/>
<dbReference type="PANTHER" id="PTHR43553">
    <property type="entry name" value="HEAVY METAL TRANSPORTER"/>
    <property type="match status" value="1"/>
</dbReference>
<dbReference type="Pfam" id="PF00005">
    <property type="entry name" value="ABC_tran"/>
    <property type="match status" value="1"/>
</dbReference>
<dbReference type="InterPro" id="IPR003439">
    <property type="entry name" value="ABC_transporter-like_ATP-bd"/>
</dbReference>
<dbReference type="SMART" id="SM00382">
    <property type="entry name" value="AAA"/>
    <property type="match status" value="1"/>
</dbReference>
<dbReference type="Proteomes" id="UP001595848">
    <property type="component" value="Unassembled WGS sequence"/>
</dbReference>
<accession>A0ABV8P610</accession>
<gene>
    <name evidence="7" type="ORF">ACFOY1_21130</name>
</gene>
<evidence type="ECO:0000259" key="6">
    <source>
        <dbReference type="PROSITE" id="PS50893"/>
    </source>
</evidence>
<dbReference type="InterPro" id="IPR050095">
    <property type="entry name" value="ECF_ABC_transporter_ATP-bd"/>
</dbReference>
<sequence>MHAPDTPRIDIEDVTLLRGSATVLRGLSLSLTEPRIGLIGDNGAGKSSLFRLICGLDAAASGSVSVCGCDVRTARARLPGLVGMMFQAPDDQIVFPTVVEELAFSLSPRKLPRREARERAREFLAARGLENWADRAIESLSQGQRQHVCLLAMLIAAPRVLLLDEPYSSLDLPGQIRLAAELARAEQQILISTHVLEHVRDFERVIWMERGLVRADGPGAQVCADYEADVLRRTADVSALRPHPALQACRA</sequence>